<evidence type="ECO:0000256" key="7">
    <source>
        <dbReference type="ARBA" id="ARBA00023125"/>
    </source>
</evidence>
<reference evidence="10" key="1">
    <citation type="submission" date="2021-10" db="EMBL/GenBank/DDBJ databases">
        <title>Tropical sea cucumber genome reveals ecological adaptation and Cuvierian tubules defense mechanism.</title>
        <authorList>
            <person name="Chen T."/>
        </authorList>
    </citation>
    <scope>NUCLEOTIDE SEQUENCE</scope>
    <source>
        <strain evidence="10">Nanhai2018</strain>
        <tissue evidence="10">Muscle</tissue>
    </source>
</reference>
<evidence type="ECO:0000256" key="1">
    <source>
        <dbReference type="ARBA" id="ARBA00005755"/>
    </source>
</evidence>
<protein>
    <recommendedName>
        <fullName evidence="2">DNA-directed DNA polymerase</fullName>
        <ecNumber evidence="2">2.7.7.7</ecNumber>
    </recommendedName>
</protein>
<dbReference type="EC" id="2.7.7.7" evidence="2"/>
<dbReference type="InterPro" id="IPR036397">
    <property type="entry name" value="RNaseH_sf"/>
</dbReference>
<dbReference type="GO" id="GO:0006260">
    <property type="term" value="P:DNA replication"/>
    <property type="evidence" value="ECO:0007669"/>
    <property type="project" value="UniProtKB-KW"/>
</dbReference>
<dbReference type="InterPro" id="IPR023211">
    <property type="entry name" value="DNA_pol_palm_dom_sf"/>
</dbReference>
<keyword evidence="6" id="KW-0239">DNA-directed DNA polymerase</keyword>
<dbReference type="Proteomes" id="UP001152320">
    <property type="component" value="Unassembled WGS sequence"/>
</dbReference>
<evidence type="ECO:0000256" key="5">
    <source>
        <dbReference type="ARBA" id="ARBA00022705"/>
    </source>
</evidence>
<feature type="domain" description="DNA-directed DNA polymerase family B mitochondria/virus" evidence="9">
    <location>
        <begin position="424"/>
        <end position="659"/>
    </location>
</feature>
<keyword evidence="7" id="KW-0238">DNA-binding</keyword>
<feature type="domain" description="DNA-directed DNA polymerase family B mitochondria/virus" evidence="9">
    <location>
        <begin position="732"/>
        <end position="1053"/>
    </location>
</feature>
<keyword evidence="3" id="KW-0808">Transferase</keyword>
<dbReference type="EMBL" id="JAIZAY010000210">
    <property type="protein sequence ID" value="KAJ8018733.1"/>
    <property type="molecule type" value="Genomic_DNA"/>
</dbReference>
<dbReference type="GO" id="GO:0003887">
    <property type="term" value="F:DNA-directed DNA polymerase activity"/>
    <property type="evidence" value="ECO:0007669"/>
    <property type="project" value="UniProtKB-KW"/>
</dbReference>
<keyword evidence="4" id="KW-0548">Nucleotidyltransferase</keyword>
<evidence type="ECO:0000256" key="8">
    <source>
        <dbReference type="ARBA" id="ARBA00049244"/>
    </source>
</evidence>
<keyword evidence="5" id="KW-0235">DNA replication</keyword>
<evidence type="ECO:0000256" key="3">
    <source>
        <dbReference type="ARBA" id="ARBA00022679"/>
    </source>
</evidence>
<dbReference type="Gene3D" id="3.30.420.10">
    <property type="entry name" value="Ribonuclease H-like superfamily/Ribonuclease H"/>
    <property type="match status" value="1"/>
</dbReference>
<evidence type="ECO:0000256" key="2">
    <source>
        <dbReference type="ARBA" id="ARBA00012417"/>
    </source>
</evidence>
<dbReference type="InterPro" id="IPR004868">
    <property type="entry name" value="DNA-dir_DNA_pol_B_mt/vir"/>
</dbReference>
<name>A0A9Q0Y9Y5_HOLLE</name>
<dbReference type="SUPFAM" id="SSF53098">
    <property type="entry name" value="Ribonuclease H-like"/>
    <property type="match status" value="1"/>
</dbReference>
<comment type="similarity">
    <text evidence="1">Belongs to the DNA polymerase type-B family.</text>
</comment>
<dbReference type="GO" id="GO:0000166">
    <property type="term" value="F:nucleotide binding"/>
    <property type="evidence" value="ECO:0007669"/>
    <property type="project" value="InterPro"/>
</dbReference>
<accession>A0A9Q0Y9Y5</accession>
<evidence type="ECO:0000313" key="10">
    <source>
        <dbReference type="EMBL" id="KAJ8018733.1"/>
    </source>
</evidence>
<dbReference type="OrthoDB" id="5876545at2759"/>
<dbReference type="Gene3D" id="3.90.1600.10">
    <property type="entry name" value="Palm domain of DNA polymerase"/>
    <property type="match status" value="1"/>
</dbReference>
<dbReference type="Gene3D" id="1.10.287.690">
    <property type="entry name" value="Helix hairpin bin"/>
    <property type="match status" value="1"/>
</dbReference>
<dbReference type="PANTHER" id="PTHR33568">
    <property type="entry name" value="DNA POLYMERASE"/>
    <property type="match status" value="1"/>
</dbReference>
<proteinExistence type="inferred from homology"/>
<keyword evidence="11" id="KW-1185">Reference proteome</keyword>
<organism evidence="10 11">
    <name type="scientific">Holothuria leucospilota</name>
    <name type="common">Black long sea cucumber</name>
    <name type="synonym">Mertensiothuria leucospilota</name>
    <dbReference type="NCBI Taxonomy" id="206669"/>
    <lineage>
        <taxon>Eukaryota</taxon>
        <taxon>Metazoa</taxon>
        <taxon>Echinodermata</taxon>
        <taxon>Eleutherozoa</taxon>
        <taxon>Echinozoa</taxon>
        <taxon>Holothuroidea</taxon>
        <taxon>Aspidochirotacea</taxon>
        <taxon>Aspidochirotida</taxon>
        <taxon>Holothuriidae</taxon>
        <taxon>Holothuria</taxon>
    </lineage>
</organism>
<evidence type="ECO:0000259" key="9">
    <source>
        <dbReference type="Pfam" id="PF03175"/>
    </source>
</evidence>
<sequence>MANFIRQRGNVMIAVYNIVQDIIDELMNGFAPGDMVGVQIQHPALREDIYVPVMRRDQLNANRIFAIIEIVRQSNDEFTFDGQMTFHIIRIEDMNGGNDDVIDDWVKSKVSVIRIRNNNDDMCLARAIVTAVAHHRKKTDPTVNWNNIRKGQSEQTELATALHARANVPIGTCGLEDIARFEEVLPEYRIVIVTRGRTEPIIHKGSNEKGMPIFLYYHDHHFDTITSMSGFLNRQAFCTKCLKAYKDPKSHKCLVRCQACRTPNGQFCEEDEDARWYCDDCHRVFKNETCFQNHKSGRTPTCHTVRRCTECSLTYSESRKKHVCGMIYCQTCQKDQPKGHLCYMQPIRASEAADTCPDYIFFDFESRVDETNGRHIPNYAVAHKVCELCVDVEDIETPCEHERQVIFSGNETIEDFCKWACSNPNSIFMAHNLKGYDGHFVVSCFSKMGMTPTSIITNGSKITYMEYELPRTARKKKVEKIVFKDSFNFIPMALSKFSKTFGLSEEKGYFPYLFNTREHEAYVGPWPDSSFYHPENMNAKQTRDFDAWYAEQRGKIFDMEKEMKKYCVADVDLLRKGCLTFRRIFYAMNDVDPFAEAMTIAQACQKVFRKCFLEEESIAAVPYLGYDNHSLKALKWLAWLSHRDGIRIKHARNGGETTVAGYKVDGSCGNTVYEFQGCLWHGCPECHTDREKLVPGSTLTMEDTYQKTSWKIRDLRRSGMDVVEMWECEYDRMLYQDKKMKEFVDALDYKPPLNPRNAFFGGRTNATCLMYDAKPEEQIKYIDVCSLYPWVNKYGRYPIGHPTIVTENFRPWQEYEGIIYCRVLPPRKLYHPVLPYRSNNKLLFPLCAKCADERRLDDCEHTADERAIEGTWVTFELKKAVEKGYVVLNVYEVWHFEEHTQYDPQTRRGGLFSGYIDTFLKMKQEADGWPSECHTEEDKKAYIDDYERREGVRLETIEKNEGKRCLAKLMLNSFWGKFGQRCNLPRKTIINDLRKFWELASDSTKEIKITRIDEDCMELICTDKEEYVDGGGNKNIFIAAYTTAQARLKLYSYLEQLDERVLYFDTDSIIYISRPGQYDPSIGNYLGDMTDELDKDYGTGSYITRFVSGGPKNYAYEVYSTKKGTTSRQCKVRGITLTARVSQRVNFDSMRNLVEQFDPARSEDNESILVEKKHDIVRKRLGEVYSKPTHKMYRIVYDKRVLRPDFSTVPYGY</sequence>
<dbReference type="InterPro" id="IPR043502">
    <property type="entry name" value="DNA/RNA_pol_sf"/>
</dbReference>
<evidence type="ECO:0000256" key="6">
    <source>
        <dbReference type="ARBA" id="ARBA00022932"/>
    </source>
</evidence>
<dbReference type="GO" id="GO:0003677">
    <property type="term" value="F:DNA binding"/>
    <property type="evidence" value="ECO:0007669"/>
    <property type="project" value="UniProtKB-KW"/>
</dbReference>
<dbReference type="PANTHER" id="PTHR33568:SF3">
    <property type="entry name" value="DNA-DIRECTED DNA POLYMERASE"/>
    <property type="match status" value="1"/>
</dbReference>
<dbReference type="AlphaFoldDB" id="A0A9Q0Y9Y5"/>
<dbReference type="Gene3D" id="3.40.960.10">
    <property type="entry name" value="VSR Endonuclease"/>
    <property type="match status" value="1"/>
</dbReference>
<evidence type="ECO:0000256" key="4">
    <source>
        <dbReference type="ARBA" id="ARBA00022695"/>
    </source>
</evidence>
<gene>
    <name evidence="10" type="ORF">HOLleu_43118</name>
</gene>
<dbReference type="Pfam" id="PF03175">
    <property type="entry name" value="DNA_pol_B_2"/>
    <property type="match status" value="2"/>
</dbReference>
<dbReference type="InterPro" id="IPR012337">
    <property type="entry name" value="RNaseH-like_sf"/>
</dbReference>
<comment type="catalytic activity">
    <reaction evidence="8">
        <text>DNA(n) + a 2'-deoxyribonucleoside 5'-triphosphate = DNA(n+1) + diphosphate</text>
        <dbReference type="Rhea" id="RHEA:22508"/>
        <dbReference type="Rhea" id="RHEA-COMP:17339"/>
        <dbReference type="Rhea" id="RHEA-COMP:17340"/>
        <dbReference type="ChEBI" id="CHEBI:33019"/>
        <dbReference type="ChEBI" id="CHEBI:61560"/>
        <dbReference type="ChEBI" id="CHEBI:173112"/>
        <dbReference type="EC" id="2.7.7.7"/>
    </reaction>
</comment>
<comment type="caution">
    <text evidence="10">The sequence shown here is derived from an EMBL/GenBank/DDBJ whole genome shotgun (WGS) entry which is preliminary data.</text>
</comment>
<evidence type="ECO:0000313" key="11">
    <source>
        <dbReference type="Proteomes" id="UP001152320"/>
    </source>
</evidence>
<dbReference type="SUPFAM" id="SSF56672">
    <property type="entry name" value="DNA/RNA polymerases"/>
    <property type="match status" value="1"/>
</dbReference>